<dbReference type="GO" id="GO:0015074">
    <property type="term" value="P:DNA integration"/>
    <property type="evidence" value="ECO:0007669"/>
    <property type="project" value="UniProtKB-KW"/>
</dbReference>
<proteinExistence type="inferred from homology"/>
<gene>
    <name evidence="6" type="ORF">SAMN04488591_0942</name>
</gene>
<dbReference type="SUPFAM" id="SSF56349">
    <property type="entry name" value="DNA breaking-rejoining enzymes"/>
    <property type="match status" value="1"/>
</dbReference>
<dbReference type="GO" id="GO:0006310">
    <property type="term" value="P:DNA recombination"/>
    <property type="evidence" value="ECO:0007669"/>
    <property type="project" value="UniProtKB-KW"/>
</dbReference>
<dbReference type="RefSeq" id="WP_091735464.1">
    <property type="nucleotide sequence ID" value="NZ_FOYR01000001.1"/>
</dbReference>
<keyword evidence="2" id="KW-0229">DNA integration</keyword>
<dbReference type="InterPro" id="IPR013762">
    <property type="entry name" value="Integrase-like_cat_sf"/>
</dbReference>
<accession>A0A1I6GAC1</accession>
<name>A0A1I6GAC1_9MICO</name>
<evidence type="ECO:0000256" key="2">
    <source>
        <dbReference type="ARBA" id="ARBA00022908"/>
    </source>
</evidence>
<keyword evidence="4" id="KW-0233">DNA recombination</keyword>
<dbReference type="Gene3D" id="1.10.150.130">
    <property type="match status" value="1"/>
</dbReference>
<feature type="domain" description="Tyr recombinase" evidence="5">
    <location>
        <begin position="178"/>
        <end position="395"/>
    </location>
</feature>
<dbReference type="Gene3D" id="1.10.443.10">
    <property type="entry name" value="Intergrase catalytic core"/>
    <property type="match status" value="1"/>
</dbReference>
<dbReference type="GO" id="GO:0003677">
    <property type="term" value="F:DNA binding"/>
    <property type="evidence" value="ECO:0007669"/>
    <property type="project" value="UniProtKB-KW"/>
</dbReference>
<evidence type="ECO:0000256" key="1">
    <source>
        <dbReference type="ARBA" id="ARBA00008857"/>
    </source>
</evidence>
<organism evidence="6 7">
    <name type="scientific">Microbacterium azadirachtae</name>
    <dbReference type="NCBI Taxonomy" id="582680"/>
    <lineage>
        <taxon>Bacteria</taxon>
        <taxon>Bacillati</taxon>
        <taxon>Actinomycetota</taxon>
        <taxon>Actinomycetes</taxon>
        <taxon>Micrococcales</taxon>
        <taxon>Microbacteriaceae</taxon>
        <taxon>Microbacterium</taxon>
    </lineage>
</organism>
<dbReference type="InterPro" id="IPR050808">
    <property type="entry name" value="Phage_Integrase"/>
</dbReference>
<evidence type="ECO:0000259" key="5">
    <source>
        <dbReference type="PROSITE" id="PS51898"/>
    </source>
</evidence>
<sequence>MPRARLEPGQHGTIGFTILASGAVQATAKMRDEIGKLQRLKASGATEDEARAAVEKQAELIRFRSVGPILGKDATIAEACKVFMHDKTAAGLVEDTTLETYQFCIDNVIAPKCGALRLRDLSVLRCNRILQSIREEKSLSSARKAKSVLSMVCATGIEHEVIAVNPVRDTRRLPLPEKTESALTPTQVIVVRDLMRAWRKDGTHHGPRPNVALLENAMWIMIGTSCRIGEVLGLRRCDIDVTTSPATVLVDATIKQSKRNGLYRKNAPKRSRQKRRLTVPSYTAAALRHQLAVAGRDAENLLFATATGRPMSVSNYERLLRTFVNDNWPALHEAGVDTDEFTTHLFRRSTATIVEAVAGITVASRMLGHADEQVTRRSYVVTAEAVDPITAEIMDAAFEGLF</sequence>
<dbReference type="Proteomes" id="UP000198877">
    <property type="component" value="Unassembled WGS sequence"/>
</dbReference>
<dbReference type="AlphaFoldDB" id="A0A1I6GAC1"/>
<protein>
    <submittedName>
        <fullName evidence="6">Site-specific recombinase XerD</fullName>
    </submittedName>
</protein>
<evidence type="ECO:0000313" key="6">
    <source>
        <dbReference type="EMBL" id="SFR39143.1"/>
    </source>
</evidence>
<dbReference type="PANTHER" id="PTHR30629:SF2">
    <property type="entry name" value="PROPHAGE INTEGRASE INTS-RELATED"/>
    <property type="match status" value="1"/>
</dbReference>
<evidence type="ECO:0000313" key="7">
    <source>
        <dbReference type="Proteomes" id="UP000198877"/>
    </source>
</evidence>
<dbReference type="PROSITE" id="PS51898">
    <property type="entry name" value="TYR_RECOMBINASE"/>
    <property type="match status" value="1"/>
</dbReference>
<keyword evidence="3" id="KW-0238">DNA-binding</keyword>
<dbReference type="InterPro" id="IPR010998">
    <property type="entry name" value="Integrase_recombinase_N"/>
</dbReference>
<comment type="similarity">
    <text evidence="1">Belongs to the 'phage' integrase family.</text>
</comment>
<dbReference type="Pfam" id="PF00589">
    <property type="entry name" value="Phage_integrase"/>
    <property type="match status" value="1"/>
</dbReference>
<reference evidence="7" key="1">
    <citation type="submission" date="2016-10" db="EMBL/GenBank/DDBJ databases">
        <authorList>
            <person name="Varghese N."/>
            <person name="Submissions S."/>
        </authorList>
    </citation>
    <scope>NUCLEOTIDE SEQUENCE [LARGE SCALE GENOMIC DNA]</scope>
    <source>
        <strain evidence="7">CL127</strain>
    </source>
</reference>
<dbReference type="InterPro" id="IPR011010">
    <property type="entry name" value="DNA_brk_join_enz"/>
</dbReference>
<dbReference type="EMBL" id="FOYR01000001">
    <property type="protein sequence ID" value="SFR39143.1"/>
    <property type="molecule type" value="Genomic_DNA"/>
</dbReference>
<dbReference type="InterPro" id="IPR002104">
    <property type="entry name" value="Integrase_catalytic"/>
</dbReference>
<dbReference type="PANTHER" id="PTHR30629">
    <property type="entry name" value="PROPHAGE INTEGRASE"/>
    <property type="match status" value="1"/>
</dbReference>
<evidence type="ECO:0000256" key="4">
    <source>
        <dbReference type="ARBA" id="ARBA00023172"/>
    </source>
</evidence>
<evidence type="ECO:0000256" key="3">
    <source>
        <dbReference type="ARBA" id="ARBA00023125"/>
    </source>
</evidence>